<dbReference type="OrthoDB" id="8448305at2"/>
<keyword evidence="2" id="KW-1185">Reference proteome</keyword>
<dbReference type="AlphaFoldDB" id="A0A1G5R3F5"/>
<evidence type="ECO:0000313" key="2">
    <source>
        <dbReference type="Proteomes" id="UP000198767"/>
    </source>
</evidence>
<reference evidence="1 2" key="1">
    <citation type="submission" date="2016-10" db="EMBL/GenBank/DDBJ databases">
        <authorList>
            <person name="de Groot N.N."/>
        </authorList>
    </citation>
    <scope>NUCLEOTIDE SEQUENCE [LARGE SCALE GENOMIC DNA]</scope>
    <source>
        <strain evidence="1 2">U95</strain>
    </source>
</reference>
<gene>
    <name evidence="1" type="ORF">SAMN04488118_10831</name>
</gene>
<dbReference type="RefSeq" id="WP_090219599.1">
    <property type="nucleotide sequence ID" value="NZ_FMWG01000008.1"/>
</dbReference>
<protein>
    <submittedName>
        <fullName evidence="1">Protein AbiQ</fullName>
    </submittedName>
</protein>
<dbReference type="Proteomes" id="UP000198767">
    <property type="component" value="Unassembled WGS sequence"/>
</dbReference>
<organism evidence="1 2">
    <name type="scientific">Epibacterium ulvae</name>
    <dbReference type="NCBI Taxonomy" id="1156985"/>
    <lineage>
        <taxon>Bacteria</taxon>
        <taxon>Pseudomonadati</taxon>
        <taxon>Pseudomonadota</taxon>
        <taxon>Alphaproteobacteria</taxon>
        <taxon>Rhodobacterales</taxon>
        <taxon>Roseobacteraceae</taxon>
        <taxon>Epibacterium</taxon>
    </lineage>
</organism>
<evidence type="ECO:0000313" key="1">
    <source>
        <dbReference type="EMBL" id="SCZ68593.1"/>
    </source>
</evidence>
<accession>A0A1G5R3F5</accession>
<dbReference type="EMBL" id="FMWG01000008">
    <property type="protein sequence ID" value="SCZ68593.1"/>
    <property type="molecule type" value="Genomic_DNA"/>
</dbReference>
<dbReference type="CDD" id="cd17493">
    <property type="entry name" value="toxin_TenpN"/>
    <property type="match status" value="1"/>
</dbReference>
<dbReference type="InterPro" id="IPR049929">
    <property type="entry name" value="TenpN-like"/>
</dbReference>
<proteinExistence type="predicted"/>
<name>A0A1G5R3F5_9RHOB</name>
<sequence>MKISKLLPVFYNNNNHLSETLDGTGTPGEKNRGYGIVVIEVNNGMRFGIPLRSNLNHKHGFKTIGGKGLDYSKAVLIGNAVFIGQPFKIPHDEYVKIKDREHFITSRFQKYVERYIVLANKGDNNALQQSYRYTTLVNYHAELGITLPDAALDND</sequence>
<dbReference type="NCBIfam" id="NF047358">
    <property type="entry name" value="TenpIN"/>
    <property type="match status" value="1"/>
</dbReference>